<comment type="caution">
    <text evidence="6">The sequence shown here is derived from an EMBL/GenBank/DDBJ whole genome shotgun (WGS) entry which is preliminary data.</text>
</comment>
<dbReference type="Proteomes" id="UP001458880">
    <property type="component" value="Unassembled WGS sequence"/>
</dbReference>
<evidence type="ECO:0000256" key="2">
    <source>
        <dbReference type="ARBA" id="ARBA00023161"/>
    </source>
</evidence>
<evidence type="ECO:0000313" key="6">
    <source>
        <dbReference type="EMBL" id="KAK9722320.1"/>
    </source>
</evidence>
<comment type="function">
    <text evidence="4">Involved in nonsense-mediated decay (NMD) of mRNAs containing premature stop codons.</text>
</comment>
<proteinExistence type="inferred from homology"/>
<evidence type="ECO:0000256" key="3">
    <source>
        <dbReference type="ARBA" id="ARBA00029509"/>
    </source>
</evidence>
<dbReference type="AlphaFoldDB" id="A0AAW1KN65"/>
<dbReference type="EMBL" id="JASPKY010000189">
    <property type="protein sequence ID" value="KAK9722320.1"/>
    <property type="molecule type" value="Genomic_DNA"/>
</dbReference>
<keyword evidence="2 4" id="KW-0866">Nonsense-mediated mRNA decay</keyword>
<dbReference type="Pfam" id="PF10220">
    <property type="entry name" value="Smg8_Smg9"/>
    <property type="match status" value="1"/>
</dbReference>
<dbReference type="PANTHER" id="PTHR13091:SF0">
    <property type="entry name" value="NONSENSE-MEDIATED MRNA DECAY FACTOR SMG8"/>
    <property type="match status" value="1"/>
</dbReference>
<reference evidence="6 7" key="1">
    <citation type="journal article" date="2024" name="BMC Genomics">
        <title>De novo assembly and annotation of Popillia japonica's genome with initial clues to its potential as an invasive pest.</title>
        <authorList>
            <person name="Cucini C."/>
            <person name="Boschi S."/>
            <person name="Funari R."/>
            <person name="Cardaioli E."/>
            <person name="Iannotti N."/>
            <person name="Marturano G."/>
            <person name="Paoli F."/>
            <person name="Bruttini M."/>
            <person name="Carapelli A."/>
            <person name="Frati F."/>
            <person name="Nardi F."/>
        </authorList>
    </citation>
    <scope>NUCLEOTIDE SEQUENCE [LARGE SCALE GENOMIC DNA]</scope>
    <source>
        <strain evidence="6">DMR45628</strain>
    </source>
</reference>
<keyword evidence="7" id="KW-1185">Reference proteome</keyword>
<gene>
    <name evidence="6" type="ORF">QE152_g19736</name>
</gene>
<protein>
    <recommendedName>
        <fullName evidence="3 4">Nonsense-mediated mRNA decay factor SMG8</fullName>
    </recommendedName>
</protein>
<feature type="region of interest" description="Disordered" evidence="5">
    <location>
        <begin position="508"/>
        <end position="536"/>
    </location>
</feature>
<name>A0AAW1KN65_POPJA</name>
<sequence>MKETFVLPNTEKLLEQQGEPCDKLVIVSLIGKSRLSATGLKIKSIGRMFASDTNRDSKNIIEGYYDDENQIIYLHAFTQLDTHCFVNGFEEMFKKHDSDDPTSDFLFLYNDVKCSFAKTLLVLFYVSHIVVLNHPDCNFDINYIQYFKALDSLRQKLSSQITEVLKEIGKLSPEWISTGRLCMPRLIFYFEHKPRNVQNLKKLEHNMEDRIYQILKKTRIINNSTSLFAIPLNQEFVYISNDPVQDRLGHAVARLMQNCQPGAAMHIESPFCRQNDIGKSFSSFLQVHIQQARSKGFDDVVASSRQLSLHPAHFELPHLTQWSEACKAVYNVIMQTESINALYTETRFSEQRCEKVFPMAIARYQEGLPSHYSHAVHESRLTAALNLFAAQARGPKSKEYCEKLVKNCNNHWKSGKQLCEYPSLTDNPCTLPKHASEQEHCSGVRYIAACDCGRIQRPREDPYSTKLANFTFYNQISKECGCSGLERIHFPIFEPSIKEYKPTVIAESEESLSDQSEESLSDRSANSQFIEQEKRKTVPSTTEYLPGMLTLSSPRDFLPQFSSWSLVCLGPSSLYSHNLGLLESHQPGFINSTNYLLPWDVTVYTKSKPVIPLEQQLDTQKFPVRQKKTRTNVNRVPQFTVKVFIGIEYECPRGNRFMLAAPDRVLRANPGSIVKDTGHKVAESDMPLYFPCPCRPAKPLTAQLMRIHVVTPKAPVLVTLNPRVQPVMGGPIFISGTKGPTALTQSTYWIMRLPFIYSTNKQNYSENHTGRLLQGVFAVNKIES</sequence>
<evidence type="ECO:0000256" key="5">
    <source>
        <dbReference type="SAM" id="MobiDB-lite"/>
    </source>
</evidence>
<organism evidence="6 7">
    <name type="scientific">Popillia japonica</name>
    <name type="common">Japanese beetle</name>
    <dbReference type="NCBI Taxonomy" id="7064"/>
    <lineage>
        <taxon>Eukaryota</taxon>
        <taxon>Metazoa</taxon>
        <taxon>Ecdysozoa</taxon>
        <taxon>Arthropoda</taxon>
        <taxon>Hexapoda</taxon>
        <taxon>Insecta</taxon>
        <taxon>Pterygota</taxon>
        <taxon>Neoptera</taxon>
        <taxon>Endopterygota</taxon>
        <taxon>Coleoptera</taxon>
        <taxon>Polyphaga</taxon>
        <taxon>Scarabaeiformia</taxon>
        <taxon>Scarabaeidae</taxon>
        <taxon>Rutelinae</taxon>
        <taxon>Popillia</taxon>
    </lineage>
</organism>
<accession>A0AAW1KN65</accession>
<feature type="compositionally biased region" description="Acidic residues" evidence="5">
    <location>
        <begin position="508"/>
        <end position="519"/>
    </location>
</feature>
<evidence type="ECO:0000313" key="7">
    <source>
        <dbReference type="Proteomes" id="UP001458880"/>
    </source>
</evidence>
<evidence type="ECO:0000256" key="1">
    <source>
        <dbReference type="ARBA" id="ARBA00006443"/>
    </source>
</evidence>
<dbReference type="GO" id="GO:0000184">
    <property type="term" value="P:nuclear-transcribed mRNA catabolic process, nonsense-mediated decay"/>
    <property type="evidence" value="ECO:0007669"/>
    <property type="project" value="UniProtKB-UniRule"/>
</dbReference>
<evidence type="ECO:0000256" key="4">
    <source>
        <dbReference type="RuleBase" id="RU367133"/>
    </source>
</evidence>
<dbReference type="InterPro" id="IPR019354">
    <property type="entry name" value="SMG8-like"/>
</dbReference>
<comment type="similarity">
    <text evidence="1 4">Belongs to the SMG8 family.</text>
</comment>
<dbReference type="PANTHER" id="PTHR13091">
    <property type="entry name" value="AMPLIFIED IN BREAST CANCER 2-RELATED"/>
    <property type="match status" value="1"/>
</dbReference>